<dbReference type="Proteomes" id="UP001141552">
    <property type="component" value="Unassembled WGS sequence"/>
</dbReference>
<dbReference type="OrthoDB" id="10036779at2759"/>
<proteinExistence type="predicted"/>
<name>A0A9Q0FAC8_9ROSI</name>
<dbReference type="PANTHER" id="PTHR33566">
    <property type="entry name" value="EN/SPM-LIKE TRANSPOSON-RELATED"/>
    <property type="match status" value="1"/>
</dbReference>
<sequence>MSAMFQTNHKGNIERLRKDIARHGDNLILLKTEADRLDKSILDLQASLVKDRSSSVPSNTDGKSASHSEEETRKQILEQRNSAAGILCWMKTHHAILASNLPLINDVLGVVATLASVDNDNISRLLSEYLGLEAMLGIVCKTFLGVSALEKYDGDGLISTSSGLHGLASSTGRNINGRFLVICLEDLRQETYLFVVVFAVFLSQILDRCFIILNRPYVGGVVNNDLQKKLALPEPKLPNGKRPSGFIDFAVNMLNLDNSNLFCVTSDGYGLRETLFYHLFSQLQVYATKTAMISALPCITHGALSLDGGMIKKNDAFFLGDRKDAEVRFPVISEGRDLPATSCQTEDKIKLLKWERHSIGQDIGREQRLLEKTKANLKSLGD</sequence>
<dbReference type="EMBL" id="JAKUCV010006319">
    <property type="protein sequence ID" value="KAJ4827838.1"/>
    <property type="molecule type" value="Genomic_DNA"/>
</dbReference>
<dbReference type="AlphaFoldDB" id="A0A9Q0FAC8"/>
<protein>
    <recommendedName>
        <fullName evidence="4">Protein DEFECTIVE IN MERISTEM SILENCING 3</fullName>
    </recommendedName>
</protein>
<evidence type="ECO:0000313" key="3">
    <source>
        <dbReference type="Proteomes" id="UP001141552"/>
    </source>
</evidence>
<accession>A0A9Q0FAC8</accession>
<gene>
    <name evidence="2" type="ORF">Tsubulata_012980</name>
</gene>
<feature type="compositionally biased region" description="Basic and acidic residues" evidence="1">
    <location>
        <begin position="64"/>
        <end position="74"/>
    </location>
</feature>
<keyword evidence="3" id="KW-1185">Reference proteome</keyword>
<feature type="region of interest" description="Disordered" evidence="1">
    <location>
        <begin position="52"/>
        <end position="74"/>
    </location>
</feature>
<dbReference type="PANTHER" id="PTHR33566:SF9">
    <property type="entry name" value="DEFECTIVE IN MERISTEM SILENCING PROTEIN"/>
    <property type="match status" value="1"/>
</dbReference>
<organism evidence="2 3">
    <name type="scientific">Turnera subulata</name>
    <dbReference type="NCBI Taxonomy" id="218843"/>
    <lineage>
        <taxon>Eukaryota</taxon>
        <taxon>Viridiplantae</taxon>
        <taxon>Streptophyta</taxon>
        <taxon>Embryophyta</taxon>
        <taxon>Tracheophyta</taxon>
        <taxon>Spermatophyta</taxon>
        <taxon>Magnoliopsida</taxon>
        <taxon>eudicotyledons</taxon>
        <taxon>Gunneridae</taxon>
        <taxon>Pentapetalae</taxon>
        <taxon>rosids</taxon>
        <taxon>fabids</taxon>
        <taxon>Malpighiales</taxon>
        <taxon>Passifloraceae</taxon>
        <taxon>Turnera</taxon>
    </lineage>
</organism>
<reference evidence="2" key="2">
    <citation type="journal article" date="2023" name="Plants (Basel)">
        <title>Annotation of the Turnera subulata (Passifloraceae) Draft Genome Reveals the S-Locus Evolved after the Divergence of Turneroideae from Passifloroideae in a Stepwise Manner.</title>
        <authorList>
            <person name="Henning P.M."/>
            <person name="Roalson E.H."/>
            <person name="Mir W."/>
            <person name="McCubbin A.G."/>
            <person name="Shore J.S."/>
        </authorList>
    </citation>
    <scope>NUCLEOTIDE SEQUENCE</scope>
    <source>
        <strain evidence="2">F60SS</strain>
    </source>
</reference>
<reference evidence="2" key="1">
    <citation type="submission" date="2022-02" db="EMBL/GenBank/DDBJ databases">
        <authorList>
            <person name="Henning P.M."/>
            <person name="McCubbin A.G."/>
            <person name="Shore J.S."/>
        </authorList>
    </citation>
    <scope>NUCLEOTIDE SEQUENCE</scope>
    <source>
        <strain evidence="2">F60SS</strain>
        <tissue evidence="2">Leaves</tissue>
    </source>
</reference>
<evidence type="ECO:0000313" key="2">
    <source>
        <dbReference type="EMBL" id="KAJ4827838.1"/>
    </source>
</evidence>
<comment type="caution">
    <text evidence="2">The sequence shown here is derived from an EMBL/GenBank/DDBJ whole genome shotgun (WGS) entry which is preliminary data.</text>
</comment>
<evidence type="ECO:0008006" key="4">
    <source>
        <dbReference type="Google" id="ProtNLM"/>
    </source>
</evidence>
<evidence type="ECO:0000256" key="1">
    <source>
        <dbReference type="SAM" id="MobiDB-lite"/>
    </source>
</evidence>
<feature type="compositionally biased region" description="Polar residues" evidence="1">
    <location>
        <begin position="54"/>
        <end position="63"/>
    </location>
</feature>